<gene>
    <name evidence="7" type="ORF">ADM99_06045</name>
</gene>
<keyword evidence="8" id="KW-1185">Reference proteome</keyword>
<dbReference type="STRING" id="229920.ADM99_06045"/>
<keyword evidence="5" id="KW-0560">Oxidoreductase</keyword>
<dbReference type="InterPro" id="IPR000447">
    <property type="entry name" value="G3P_DH_FAD-dep"/>
</dbReference>
<dbReference type="AlphaFoldDB" id="A0A0P6XBL4"/>
<evidence type="ECO:0000313" key="8">
    <source>
        <dbReference type="Proteomes" id="UP000050430"/>
    </source>
</evidence>
<keyword evidence="4" id="KW-0274">FAD</keyword>
<evidence type="ECO:0000313" key="7">
    <source>
        <dbReference type="EMBL" id="KPL72655.1"/>
    </source>
</evidence>
<evidence type="ECO:0000256" key="4">
    <source>
        <dbReference type="ARBA" id="ARBA00022827"/>
    </source>
</evidence>
<comment type="caution">
    <text evidence="7">The sequence shown here is derived from an EMBL/GenBank/DDBJ whole genome shotgun (WGS) entry which is preliminary data.</text>
</comment>
<evidence type="ECO:0000259" key="6">
    <source>
        <dbReference type="Pfam" id="PF01266"/>
    </source>
</evidence>
<comment type="cofactor">
    <cofactor evidence="1">
        <name>FAD</name>
        <dbReference type="ChEBI" id="CHEBI:57692"/>
    </cofactor>
</comment>
<dbReference type="Pfam" id="PF01266">
    <property type="entry name" value="DAO"/>
    <property type="match status" value="1"/>
</dbReference>
<keyword evidence="3" id="KW-0285">Flavoprotein</keyword>
<dbReference type="InterPro" id="IPR006076">
    <property type="entry name" value="FAD-dep_OxRdtase"/>
</dbReference>
<dbReference type="SUPFAM" id="SSF51905">
    <property type="entry name" value="FAD/NAD(P)-binding domain"/>
    <property type="match status" value="1"/>
</dbReference>
<evidence type="ECO:0000256" key="5">
    <source>
        <dbReference type="ARBA" id="ARBA00023002"/>
    </source>
</evidence>
<dbReference type="GO" id="GO:0006072">
    <property type="term" value="P:glycerol-3-phosphate metabolic process"/>
    <property type="evidence" value="ECO:0007669"/>
    <property type="project" value="InterPro"/>
</dbReference>
<evidence type="ECO:0000256" key="3">
    <source>
        <dbReference type="ARBA" id="ARBA00022630"/>
    </source>
</evidence>
<feature type="domain" description="FAD dependent oxidoreductase" evidence="6">
    <location>
        <begin position="6"/>
        <end position="349"/>
    </location>
</feature>
<protein>
    <recommendedName>
        <fullName evidence="6">FAD dependent oxidoreductase domain-containing protein</fullName>
    </recommendedName>
</protein>
<dbReference type="GO" id="GO:0004368">
    <property type="term" value="F:glycerol-3-phosphate dehydrogenase (quinone) activity"/>
    <property type="evidence" value="ECO:0007669"/>
    <property type="project" value="InterPro"/>
</dbReference>
<dbReference type="PANTHER" id="PTHR11985">
    <property type="entry name" value="GLYCEROL-3-PHOSPHATE DEHYDROGENASE"/>
    <property type="match status" value="1"/>
</dbReference>
<dbReference type="InterPro" id="IPR036188">
    <property type="entry name" value="FAD/NAD-bd_sf"/>
</dbReference>
<reference evidence="7 8" key="1">
    <citation type="submission" date="2015-07" db="EMBL/GenBank/DDBJ databases">
        <title>Genome sequence of Leptolinea tardivitalis DSM 16556.</title>
        <authorList>
            <person name="Hemp J."/>
            <person name="Ward L.M."/>
            <person name="Pace L.A."/>
            <person name="Fischer W.W."/>
        </authorList>
    </citation>
    <scope>NUCLEOTIDE SEQUENCE [LARGE SCALE GENOMIC DNA]</scope>
    <source>
        <strain evidence="7 8">YMTK-2</strain>
    </source>
</reference>
<proteinExistence type="inferred from homology"/>
<comment type="similarity">
    <text evidence="2">Belongs to the FAD-dependent glycerol-3-phosphate dehydrogenase family.</text>
</comment>
<evidence type="ECO:0000256" key="1">
    <source>
        <dbReference type="ARBA" id="ARBA00001974"/>
    </source>
</evidence>
<dbReference type="PANTHER" id="PTHR11985:SF15">
    <property type="entry name" value="GLYCEROL-3-PHOSPHATE DEHYDROGENASE, MITOCHONDRIAL"/>
    <property type="match status" value="1"/>
</dbReference>
<dbReference type="Proteomes" id="UP000050430">
    <property type="component" value="Unassembled WGS sequence"/>
</dbReference>
<dbReference type="SUPFAM" id="SSF54373">
    <property type="entry name" value="FAD-linked reductases, C-terminal domain"/>
    <property type="match status" value="1"/>
</dbReference>
<evidence type="ECO:0000256" key="2">
    <source>
        <dbReference type="ARBA" id="ARBA00007330"/>
    </source>
</evidence>
<dbReference type="PRINTS" id="PR01001">
    <property type="entry name" value="FADG3PDH"/>
</dbReference>
<accession>A0A0P6XBL4</accession>
<dbReference type="Gene3D" id="3.50.50.60">
    <property type="entry name" value="FAD/NAD(P)-binding domain"/>
    <property type="match status" value="3"/>
</dbReference>
<dbReference type="PROSITE" id="PS51257">
    <property type="entry name" value="PROKAR_LIPOPROTEIN"/>
    <property type="match status" value="1"/>
</dbReference>
<dbReference type="PATRIC" id="fig|229920.5.peg.1182"/>
<name>A0A0P6XBL4_9CHLR</name>
<dbReference type="EMBL" id="LGCK01000007">
    <property type="protein sequence ID" value="KPL72655.1"/>
    <property type="molecule type" value="Genomic_DNA"/>
</dbReference>
<organism evidence="7 8">
    <name type="scientific">Leptolinea tardivitalis</name>
    <dbReference type="NCBI Taxonomy" id="229920"/>
    <lineage>
        <taxon>Bacteria</taxon>
        <taxon>Bacillati</taxon>
        <taxon>Chloroflexota</taxon>
        <taxon>Anaerolineae</taxon>
        <taxon>Anaerolineales</taxon>
        <taxon>Anaerolineaceae</taxon>
        <taxon>Leptolinea</taxon>
    </lineage>
</organism>
<sequence>MDKPTILIIGAGFTGCALAYDLTLRGFSVTVVDRGEICSGTSGRTHGLLHSGSRYCVNDPEAAVECIEENTILRRIARQCIEFNNGLFLAISEEELAYKETFKAGAEKCGIPIRWMDKKDILSREPAINPQVLGGFEVPDGSFDPLRLALAFAGSARNRGAIFLPFHQVESIHIDGRSSVDFIILTDRHTGRSIEQHADMVINATGAWAGKIAEMAGVNVPVIPSPGVMVAFEKRMSNYVVNRLSLPGDGDIIIPQRRMSVIGTTSFEVNDADYIPVDQGMVKEMVDRAIEMIPAIARVKIRASYMSARPLIQTGTNARSLSRTFKVFDHETDHGLKGFITITGGKATTCRVMAEKTADLVCEKFAWRKTCQTKDFELDSYRTFYNRQA</sequence>